<organism evidence="2">
    <name type="scientific">Wuchereria bancrofti</name>
    <dbReference type="NCBI Taxonomy" id="6293"/>
    <lineage>
        <taxon>Eukaryota</taxon>
        <taxon>Metazoa</taxon>
        <taxon>Ecdysozoa</taxon>
        <taxon>Nematoda</taxon>
        <taxon>Chromadorea</taxon>
        <taxon>Rhabditida</taxon>
        <taxon>Spirurina</taxon>
        <taxon>Spiruromorpha</taxon>
        <taxon>Filarioidea</taxon>
        <taxon>Onchocercidae</taxon>
        <taxon>Wuchereria</taxon>
    </lineage>
</organism>
<reference evidence="2" key="1">
    <citation type="submission" date="2016-11" db="UniProtKB">
        <authorList>
            <consortium name="WormBaseParasite"/>
        </authorList>
    </citation>
    <scope>IDENTIFICATION</scope>
    <source>
        <strain evidence="2">pt0022</strain>
    </source>
</reference>
<dbReference type="AlphaFoldDB" id="A0A1I8EXC0"/>
<evidence type="ECO:0000313" key="2">
    <source>
        <dbReference type="WBParaSite" id="maker-PairedContig_6220-snap-gene-0.1-mRNA-1"/>
    </source>
</evidence>
<evidence type="ECO:0000256" key="1">
    <source>
        <dbReference type="SAM" id="MobiDB-lite"/>
    </source>
</evidence>
<dbReference type="WBParaSite" id="maker-PairedContig_6220-snap-gene-0.1-mRNA-1">
    <property type="protein sequence ID" value="maker-PairedContig_6220-snap-gene-0.1-mRNA-1"/>
    <property type="gene ID" value="maker-PairedContig_6220-snap-gene-0.1"/>
</dbReference>
<sequence>MSNGKQLDRSINMLRPMEINGPDDTKEKQEDESEERIRSAKERSAQTKTAYSYGWLGVRCQSTINFVLIKGEIFFYEGRGLVSNLDDTDKCMIQKGECMINTSTVLWNSIEVINHCPYKRIGRFDTIRYGNHFIIKELQSLFILDNETHSSTMKNCKFNNPYPMKGYIILEKNTREERNFTTNSTQETTNQLLMMETSPEETPDPNNVKLQYAVDSLRQEFIQQLEDTYQRSCQNRNNLLYYAPLLK</sequence>
<protein>
    <submittedName>
        <fullName evidence="2">Uncharacterized protein</fullName>
    </submittedName>
</protein>
<feature type="region of interest" description="Disordered" evidence="1">
    <location>
        <begin position="1"/>
        <end position="43"/>
    </location>
</feature>
<name>A0A1I8EXC0_WUCBA</name>
<accession>A0A1I8EXC0</accession>
<proteinExistence type="predicted"/>
<feature type="compositionally biased region" description="Basic and acidic residues" evidence="1">
    <location>
        <begin position="23"/>
        <end position="43"/>
    </location>
</feature>